<feature type="site" description="Catalytically relevant" evidence="6">
    <location>
        <position position="188"/>
    </location>
</feature>
<dbReference type="GO" id="GO:1901135">
    <property type="term" value="P:carbohydrate derivative metabolic process"/>
    <property type="evidence" value="ECO:0007669"/>
    <property type="project" value="InterPro"/>
</dbReference>
<evidence type="ECO:0000256" key="2">
    <source>
        <dbReference type="ARBA" id="ARBA00022737"/>
    </source>
</evidence>
<evidence type="ECO:0000259" key="9">
    <source>
        <dbReference type="PROSITE" id="PS51464"/>
    </source>
</evidence>
<comment type="similarity">
    <text evidence="1 4">Belongs to the SIS family. GutQ/KpsF subfamily.</text>
</comment>
<evidence type="ECO:0000256" key="3">
    <source>
        <dbReference type="ARBA" id="ARBA00023122"/>
    </source>
</evidence>
<evidence type="ECO:0000313" key="11">
    <source>
        <dbReference type="Proteomes" id="UP000175968"/>
    </source>
</evidence>
<dbReference type="CDD" id="cd05014">
    <property type="entry name" value="SIS_Kpsf"/>
    <property type="match status" value="1"/>
</dbReference>
<proteinExistence type="inferred from homology"/>
<dbReference type="AlphaFoldDB" id="A0AAC9I267"/>
<keyword evidence="2" id="KW-0677">Repeat</keyword>
<dbReference type="NCBIfam" id="TIGR00393">
    <property type="entry name" value="kpsF"/>
    <property type="match status" value="1"/>
</dbReference>
<dbReference type="PROSITE" id="PS51464">
    <property type="entry name" value="SIS"/>
    <property type="match status" value="1"/>
</dbReference>
<dbReference type="Pfam" id="PF01380">
    <property type="entry name" value="SIS"/>
    <property type="match status" value="1"/>
</dbReference>
<dbReference type="InterPro" id="IPR004800">
    <property type="entry name" value="KdsD/KpsF-type"/>
</dbReference>
<dbReference type="PROSITE" id="PS51371">
    <property type="entry name" value="CBS"/>
    <property type="match status" value="2"/>
</dbReference>
<dbReference type="GO" id="GO:0005975">
    <property type="term" value="P:carbohydrate metabolic process"/>
    <property type="evidence" value="ECO:0007669"/>
    <property type="project" value="InterPro"/>
</dbReference>
<evidence type="ECO:0000256" key="4">
    <source>
        <dbReference type="PIRNR" id="PIRNR004692"/>
    </source>
</evidence>
<evidence type="ECO:0000256" key="6">
    <source>
        <dbReference type="PIRSR" id="PIRSR004692-3"/>
    </source>
</evidence>
<keyword evidence="11" id="KW-1185">Reference proteome</keyword>
<dbReference type="SUPFAM" id="SSF53697">
    <property type="entry name" value="SIS domain"/>
    <property type="match status" value="1"/>
</dbReference>
<dbReference type="SMART" id="SM00116">
    <property type="entry name" value="CBS"/>
    <property type="match status" value="2"/>
</dbReference>
<sequence length="321" mass="34816">MITRENILATAKKTIESESQSIAKLIDYIDETFAKAVETIYNSKGRLVVTGIGKSAIIAQKMVASFNSTGTPSLFLHASEAIHGDLGMIQNDDVIICISKSGNSPEIKALVPLLTRFGNTLIGMTGNMTSFLAKGSHYVLNTTIETEACPLNLAPTNSTTAQLVMGDALVVCLMVMKDFKAEDFAVYHPGGALGKKLLLRVTDMLEHTLKPEVTPETSIKKAIFEISEKRLGVTAVVENNKVVGIITDGDIRRMLNDRDTIAGLSAKDIMTKSPKTIKSTDMVVDAFNLMEDFSITQLIVVDNGEYKGVLHLHDILKEGIV</sequence>
<gene>
    <name evidence="10" type="ORF">EM308_00470</name>
</gene>
<evidence type="ECO:0000256" key="5">
    <source>
        <dbReference type="PIRSR" id="PIRSR004692-2"/>
    </source>
</evidence>
<dbReference type="Proteomes" id="UP000175968">
    <property type="component" value="Chromosome"/>
</dbReference>
<feature type="domain" description="SIS" evidence="9">
    <location>
        <begin position="36"/>
        <end position="179"/>
    </location>
</feature>
<keyword evidence="5" id="KW-0479">Metal-binding</keyword>
<dbReference type="Gene3D" id="3.10.580.10">
    <property type="entry name" value="CBS-domain"/>
    <property type="match status" value="1"/>
</dbReference>
<dbReference type="PIRSF" id="PIRSF004692">
    <property type="entry name" value="KdsD_KpsF"/>
    <property type="match status" value="1"/>
</dbReference>
<dbReference type="Gene3D" id="3.40.50.10490">
    <property type="entry name" value="Glucose-6-phosphate isomerase like protein, domain 1"/>
    <property type="match status" value="1"/>
</dbReference>
<dbReference type="Pfam" id="PF00571">
    <property type="entry name" value="CBS"/>
    <property type="match status" value="2"/>
</dbReference>
<dbReference type="EMBL" id="CP017479">
    <property type="protein sequence ID" value="AOW08100.1"/>
    <property type="molecule type" value="Genomic_DNA"/>
</dbReference>
<accession>A0AAC9I267</accession>
<dbReference type="InterPro" id="IPR001347">
    <property type="entry name" value="SIS_dom"/>
</dbReference>
<feature type="site" description="Catalytically relevant" evidence="6">
    <location>
        <position position="106"/>
    </location>
</feature>
<organism evidence="10 11">
    <name type="scientific">Flavobacterium gilvum</name>
    <dbReference type="NCBI Taxonomy" id="1492737"/>
    <lineage>
        <taxon>Bacteria</taxon>
        <taxon>Pseudomonadati</taxon>
        <taxon>Bacteroidota</taxon>
        <taxon>Flavobacteriia</taxon>
        <taxon>Flavobacteriales</taxon>
        <taxon>Flavobacteriaceae</taxon>
        <taxon>Flavobacterium</taxon>
    </lineage>
</organism>
<evidence type="ECO:0000256" key="7">
    <source>
        <dbReference type="PROSITE-ProRule" id="PRU00703"/>
    </source>
</evidence>
<reference evidence="10 11" key="1">
    <citation type="submission" date="2016-10" db="EMBL/GenBank/DDBJ databases">
        <title>Flavobacterium gilvum sp. nov., isolated from stream water.</title>
        <authorList>
            <person name="Shin S.-K."/>
            <person name="Cho Y.-J."/>
            <person name="Yi H."/>
        </authorList>
    </citation>
    <scope>NUCLEOTIDE SEQUENCE [LARGE SCALE GENOMIC DNA]</scope>
    <source>
        <strain evidence="10 11">EM1308</strain>
    </source>
</reference>
<evidence type="ECO:0000313" key="10">
    <source>
        <dbReference type="EMBL" id="AOW08100.1"/>
    </source>
</evidence>
<dbReference type="GO" id="GO:0019146">
    <property type="term" value="F:arabinose-5-phosphate isomerase activity"/>
    <property type="evidence" value="ECO:0007669"/>
    <property type="project" value="UniProtKB-ARBA"/>
</dbReference>
<dbReference type="CDD" id="cd04604">
    <property type="entry name" value="CBS_pair_SIS_assoc"/>
    <property type="match status" value="1"/>
</dbReference>
<protein>
    <submittedName>
        <fullName evidence="10">D-arabinose 5-phosphate isomerase</fullName>
    </submittedName>
</protein>
<dbReference type="PANTHER" id="PTHR42745:SF1">
    <property type="entry name" value="ARABINOSE 5-PHOSPHATE ISOMERASE KDSD"/>
    <property type="match status" value="1"/>
</dbReference>
<dbReference type="InterPro" id="IPR046342">
    <property type="entry name" value="CBS_dom_sf"/>
</dbReference>
<keyword evidence="3 7" id="KW-0129">CBS domain</keyword>
<feature type="site" description="Catalytically relevant" evidence="6">
    <location>
        <position position="147"/>
    </location>
</feature>
<feature type="domain" description="CBS" evidence="8">
    <location>
        <begin position="204"/>
        <end position="261"/>
    </location>
</feature>
<dbReference type="GO" id="GO:0097367">
    <property type="term" value="F:carbohydrate derivative binding"/>
    <property type="evidence" value="ECO:0007669"/>
    <property type="project" value="InterPro"/>
</dbReference>
<dbReference type="KEGG" id="fgl:EM308_00470"/>
<dbReference type="InterPro" id="IPR046348">
    <property type="entry name" value="SIS_dom_sf"/>
</dbReference>
<dbReference type="InterPro" id="IPR050986">
    <property type="entry name" value="GutQ/KpsF_isomerases"/>
</dbReference>
<feature type="site" description="Catalytically relevant" evidence="6">
    <location>
        <position position="54"/>
    </location>
</feature>
<keyword evidence="10" id="KW-0413">Isomerase</keyword>
<dbReference type="GO" id="GO:0046872">
    <property type="term" value="F:metal ion binding"/>
    <property type="evidence" value="ECO:0007669"/>
    <property type="project" value="UniProtKB-KW"/>
</dbReference>
<keyword evidence="5" id="KW-0862">Zinc</keyword>
<feature type="binding site" evidence="5">
    <location>
        <position position="77"/>
    </location>
    <ligand>
        <name>Zn(2+)</name>
        <dbReference type="ChEBI" id="CHEBI:29105"/>
    </ligand>
</feature>
<feature type="domain" description="CBS" evidence="8">
    <location>
        <begin position="270"/>
        <end position="321"/>
    </location>
</feature>
<dbReference type="FunFam" id="3.40.50.10490:FF:000011">
    <property type="entry name" value="Arabinose 5-phosphate isomerase"/>
    <property type="match status" value="1"/>
</dbReference>
<dbReference type="RefSeq" id="WP_035638215.1">
    <property type="nucleotide sequence ID" value="NZ_CP017479.1"/>
</dbReference>
<dbReference type="PANTHER" id="PTHR42745">
    <property type="match status" value="1"/>
</dbReference>
<dbReference type="InterPro" id="IPR035474">
    <property type="entry name" value="SIS_Kpsf"/>
</dbReference>
<name>A0AAC9I267_9FLAO</name>
<dbReference type="InterPro" id="IPR000644">
    <property type="entry name" value="CBS_dom"/>
</dbReference>
<evidence type="ECO:0000256" key="1">
    <source>
        <dbReference type="ARBA" id="ARBA00008165"/>
    </source>
</evidence>
<evidence type="ECO:0000259" key="8">
    <source>
        <dbReference type="PROSITE" id="PS51371"/>
    </source>
</evidence>